<gene>
    <name evidence="9" type="ORF">A2U01_0012299</name>
</gene>
<feature type="non-terminal residue" evidence="9">
    <location>
        <position position="128"/>
    </location>
</feature>
<dbReference type="Proteomes" id="UP000265520">
    <property type="component" value="Unassembled WGS sequence"/>
</dbReference>
<dbReference type="PROSITE" id="PS00221">
    <property type="entry name" value="MIP"/>
    <property type="match status" value="1"/>
</dbReference>
<dbReference type="InterPro" id="IPR022357">
    <property type="entry name" value="MIP_CS"/>
</dbReference>
<feature type="transmembrane region" description="Helical" evidence="8">
    <location>
        <begin position="88"/>
        <end position="110"/>
    </location>
</feature>
<feature type="region of interest" description="Disordered" evidence="7">
    <location>
        <begin position="1"/>
        <end position="23"/>
    </location>
</feature>
<keyword evidence="4 8" id="KW-1133">Transmembrane helix</keyword>
<keyword evidence="3 6" id="KW-0812">Transmembrane</keyword>
<dbReference type="Pfam" id="PF00230">
    <property type="entry name" value="MIP"/>
    <property type="match status" value="1"/>
</dbReference>
<protein>
    <submittedName>
        <fullName evidence="9">Aquaporin NIP6-1-like</fullName>
    </submittedName>
</protein>
<organism evidence="9 10">
    <name type="scientific">Trifolium medium</name>
    <dbReference type="NCBI Taxonomy" id="97028"/>
    <lineage>
        <taxon>Eukaryota</taxon>
        <taxon>Viridiplantae</taxon>
        <taxon>Streptophyta</taxon>
        <taxon>Embryophyta</taxon>
        <taxon>Tracheophyta</taxon>
        <taxon>Spermatophyta</taxon>
        <taxon>Magnoliopsida</taxon>
        <taxon>eudicotyledons</taxon>
        <taxon>Gunneridae</taxon>
        <taxon>Pentapetalae</taxon>
        <taxon>rosids</taxon>
        <taxon>fabids</taxon>
        <taxon>Fabales</taxon>
        <taxon>Fabaceae</taxon>
        <taxon>Papilionoideae</taxon>
        <taxon>50 kb inversion clade</taxon>
        <taxon>NPAAA clade</taxon>
        <taxon>Hologalegina</taxon>
        <taxon>IRL clade</taxon>
        <taxon>Trifolieae</taxon>
        <taxon>Trifolium</taxon>
    </lineage>
</organism>
<dbReference type="EMBL" id="LXQA010020284">
    <property type="protein sequence ID" value="MCH91372.1"/>
    <property type="molecule type" value="Genomic_DNA"/>
</dbReference>
<dbReference type="PANTHER" id="PTHR45724">
    <property type="entry name" value="AQUAPORIN NIP2-1"/>
    <property type="match status" value="1"/>
</dbReference>
<dbReference type="InterPro" id="IPR023271">
    <property type="entry name" value="Aquaporin-like"/>
</dbReference>
<proteinExistence type="inferred from homology"/>
<evidence type="ECO:0000256" key="2">
    <source>
        <dbReference type="ARBA" id="ARBA00022448"/>
    </source>
</evidence>
<evidence type="ECO:0000256" key="6">
    <source>
        <dbReference type="RuleBase" id="RU000477"/>
    </source>
</evidence>
<evidence type="ECO:0000256" key="8">
    <source>
        <dbReference type="SAM" id="Phobius"/>
    </source>
</evidence>
<keyword evidence="10" id="KW-1185">Reference proteome</keyword>
<keyword evidence="2 6" id="KW-0813">Transport</keyword>
<dbReference type="Gene3D" id="1.20.1080.10">
    <property type="entry name" value="Glycerol uptake facilitator protein"/>
    <property type="match status" value="1"/>
</dbReference>
<name>A0A392MVP9_9FABA</name>
<evidence type="ECO:0000256" key="1">
    <source>
        <dbReference type="ARBA" id="ARBA00004141"/>
    </source>
</evidence>
<evidence type="ECO:0000256" key="5">
    <source>
        <dbReference type="ARBA" id="ARBA00023136"/>
    </source>
</evidence>
<reference evidence="9 10" key="1">
    <citation type="journal article" date="2018" name="Front. Plant Sci.">
        <title>Red Clover (Trifolium pratense) and Zigzag Clover (T. medium) - A Picture of Genomic Similarities and Differences.</title>
        <authorList>
            <person name="Dluhosova J."/>
            <person name="Istvanek J."/>
            <person name="Nedelnik J."/>
            <person name="Repkova J."/>
        </authorList>
    </citation>
    <scope>NUCLEOTIDE SEQUENCE [LARGE SCALE GENOMIC DNA]</scope>
    <source>
        <strain evidence="10">cv. 10/8</strain>
        <tissue evidence="9">Leaf</tissue>
    </source>
</reference>
<evidence type="ECO:0000256" key="7">
    <source>
        <dbReference type="SAM" id="MobiDB-lite"/>
    </source>
</evidence>
<feature type="transmembrane region" description="Helical" evidence="8">
    <location>
        <begin position="59"/>
        <end position="79"/>
    </location>
</feature>
<dbReference type="InterPro" id="IPR000425">
    <property type="entry name" value="MIP"/>
</dbReference>
<evidence type="ECO:0000313" key="9">
    <source>
        <dbReference type="EMBL" id="MCH91372.1"/>
    </source>
</evidence>
<evidence type="ECO:0000256" key="4">
    <source>
        <dbReference type="ARBA" id="ARBA00022989"/>
    </source>
</evidence>
<dbReference type="AlphaFoldDB" id="A0A392MVP9"/>
<evidence type="ECO:0000313" key="10">
    <source>
        <dbReference type="Proteomes" id="UP000265520"/>
    </source>
</evidence>
<dbReference type="GO" id="GO:0016020">
    <property type="term" value="C:membrane"/>
    <property type="evidence" value="ECO:0007669"/>
    <property type="project" value="UniProtKB-SubCell"/>
</dbReference>
<dbReference type="PANTHER" id="PTHR45724:SF19">
    <property type="entry name" value="AQUAPORIN NIP6-1"/>
    <property type="match status" value="1"/>
</dbReference>
<comment type="subcellular location">
    <subcellularLocation>
        <location evidence="1">Membrane</location>
        <topology evidence="1">Multi-pass membrane protein</topology>
    </subcellularLocation>
</comment>
<dbReference type="InterPro" id="IPR034294">
    <property type="entry name" value="Aquaporin_transptr"/>
</dbReference>
<dbReference type="PRINTS" id="PR00783">
    <property type="entry name" value="MINTRINSICP"/>
</dbReference>
<dbReference type="GO" id="GO:0015267">
    <property type="term" value="F:channel activity"/>
    <property type="evidence" value="ECO:0007669"/>
    <property type="project" value="InterPro"/>
</dbReference>
<dbReference type="SUPFAM" id="SSF81338">
    <property type="entry name" value="Aquaporin-like"/>
    <property type="match status" value="1"/>
</dbReference>
<comment type="similarity">
    <text evidence="6">Belongs to the MIP/aquaporin (TC 1.A.8) family.</text>
</comment>
<accession>A0A392MVP9</accession>
<comment type="caution">
    <text evidence="9">The sequence shown here is derived from an EMBL/GenBank/DDBJ whole genome shotgun (WGS) entry which is preliminary data.</text>
</comment>
<keyword evidence="5 8" id="KW-0472">Membrane</keyword>
<sequence length="128" mass="13382">MEHNNNEKIPSAPNGSKKHKKSTLTCFGPQEWNLEDGSQPTVTCSLMPPPPPIPLAKKIGAEFIGTLILIFSGTATAIVNQKTNGSETLIGCATSSGLAVMIIILATGHISGAHLNPAVTISFAALRH</sequence>
<evidence type="ECO:0000256" key="3">
    <source>
        <dbReference type="ARBA" id="ARBA00022692"/>
    </source>
</evidence>